<organism evidence="5 6">
    <name type="scientific">Trachipleistophora hominis</name>
    <name type="common">Microsporidian parasite</name>
    <dbReference type="NCBI Taxonomy" id="72359"/>
    <lineage>
        <taxon>Eukaryota</taxon>
        <taxon>Fungi</taxon>
        <taxon>Fungi incertae sedis</taxon>
        <taxon>Microsporidia</taxon>
        <taxon>Pleistophoridae</taxon>
        <taxon>Trachipleistophora</taxon>
    </lineage>
</organism>
<evidence type="ECO:0000256" key="3">
    <source>
        <dbReference type="PIRSR" id="PIRSR606689-1"/>
    </source>
</evidence>
<keyword evidence="2 3" id="KW-0342">GTP-binding</keyword>
<dbReference type="GO" id="GO:0003924">
    <property type="term" value="F:GTPase activity"/>
    <property type="evidence" value="ECO:0007669"/>
    <property type="project" value="InterPro"/>
</dbReference>
<dbReference type="SMART" id="SM00177">
    <property type="entry name" value="ARF"/>
    <property type="match status" value="1"/>
</dbReference>
<feature type="binding site" evidence="4">
    <location>
        <position position="44"/>
    </location>
    <ligand>
        <name>Mg(2+)</name>
        <dbReference type="ChEBI" id="CHEBI:18420"/>
    </ligand>
</feature>
<dbReference type="Proteomes" id="UP000011185">
    <property type="component" value="Unassembled WGS sequence"/>
</dbReference>
<evidence type="ECO:0000313" key="6">
    <source>
        <dbReference type="Proteomes" id="UP000011185"/>
    </source>
</evidence>
<dbReference type="HOGENOM" id="CLU_040729_10_5_1"/>
<proteinExistence type="predicted"/>
<feature type="binding site" evidence="3">
    <location>
        <position position="83"/>
    </location>
    <ligand>
        <name>GTP</name>
        <dbReference type="ChEBI" id="CHEBI:37565"/>
    </ligand>
</feature>
<dbReference type="Pfam" id="PF00025">
    <property type="entry name" value="Arf"/>
    <property type="match status" value="1"/>
</dbReference>
<sequence length="200" mass="23466">MVSTRRRNRGLCAGIKRRFRQLYEYFFVKNLKVAFIGLSDSGKSSFVSPLFENEFLQDMNSPEVRIHEKKMDNIKVLIYDIPGDPSSISKWDHYYKKSDVIIFFLNSTADEETRKKSKNELHSLLYRNMWMRKNLLILGTKNDLPDSMSCKDIILALDLMTIGDREVACYSISNKNLVNIDLVREWIVEQAALVRETRWN</sequence>
<reference evidence="5 6" key="1">
    <citation type="journal article" date="2012" name="PLoS Pathog.">
        <title>The genome of the obligate intracellular parasite Trachipleistophora hominis: new insights into microsporidian genome dynamics and reductive evolution.</title>
        <authorList>
            <person name="Heinz E."/>
            <person name="Williams T.A."/>
            <person name="Nakjang S."/>
            <person name="Noel C.J."/>
            <person name="Swan D.C."/>
            <person name="Goldberg A.V."/>
            <person name="Harris S.R."/>
            <person name="Weinmaier T."/>
            <person name="Markert S."/>
            <person name="Becher D."/>
            <person name="Bernhardt J."/>
            <person name="Dagan T."/>
            <person name="Hacker C."/>
            <person name="Lucocq J.M."/>
            <person name="Schweder T."/>
            <person name="Rattei T."/>
            <person name="Hall N."/>
            <person name="Hirt R.P."/>
            <person name="Embley T.M."/>
        </authorList>
    </citation>
    <scope>NUCLEOTIDE SEQUENCE [LARGE SCALE GENOMIC DNA]</scope>
</reference>
<keyword evidence="4" id="KW-0479">Metal-binding</keyword>
<dbReference type="InParanoid" id="L7JZP7"/>
<dbReference type="AlphaFoldDB" id="L7JZP7"/>
<dbReference type="InterPro" id="IPR027417">
    <property type="entry name" value="P-loop_NTPase"/>
</dbReference>
<dbReference type="EMBL" id="JH993860">
    <property type="protein sequence ID" value="ELQ76202.1"/>
    <property type="molecule type" value="Genomic_DNA"/>
</dbReference>
<dbReference type="OMA" id="RFRSEWG"/>
<feature type="binding site" evidence="4">
    <location>
        <position position="61"/>
    </location>
    <ligand>
        <name>Mg(2+)</name>
        <dbReference type="ChEBI" id="CHEBI:18420"/>
    </ligand>
</feature>
<dbReference type="OrthoDB" id="2011769at2759"/>
<keyword evidence="1 3" id="KW-0547">Nucleotide-binding</keyword>
<dbReference type="PANTHER" id="PTHR45732:SF7">
    <property type="entry name" value="ADP-RIBOSYLATION FACTOR-LIKE PROTEIN 8"/>
    <property type="match status" value="1"/>
</dbReference>
<protein>
    <submittedName>
        <fullName evidence="5">GTP-binding ADP-ribosylation factor-like protein</fullName>
    </submittedName>
</protein>
<dbReference type="STRING" id="72359.L7JZP7"/>
<dbReference type="SMART" id="SM00178">
    <property type="entry name" value="SAR"/>
    <property type="match status" value="1"/>
</dbReference>
<dbReference type="PANTHER" id="PTHR45732">
    <property type="entry name" value="ADP-RIBOSYLATION FACTOR-LIKE PROTEIN 8"/>
    <property type="match status" value="1"/>
</dbReference>
<dbReference type="PRINTS" id="PR00328">
    <property type="entry name" value="SAR1GTPBP"/>
</dbReference>
<evidence type="ECO:0000256" key="1">
    <source>
        <dbReference type="ARBA" id="ARBA00022741"/>
    </source>
</evidence>
<gene>
    <name evidence="5" type="ORF">THOM_0813</name>
</gene>
<evidence type="ECO:0000313" key="5">
    <source>
        <dbReference type="EMBL" id="ELQ76202.1"/>
    </source>
</evidence>
<dbReference type="GO" id="GO:0005525">
    <property type="term" value="F:GTP binding"/>
    <property type="evidence" value="ECO:0007669"/>
    <property type="project" value="UniProtKB-KW"/>
</dbReference>
<dbReference type="InterPro" id="IPR006689">
    <property type="entry name" value="Small_GTPase_ARF/SAR"/>
</dbReference>
<name>L7JZP7_TRAHO</name>
<evidence type="ECO:0000256" key="2">
    <source>
        <dbReference type="ARBA" id="ARBA00023134"/>
    </source>
</evidence>
<accession>L7JZP7</accession>
<keyword evidence="4" id="KW-0460">Magnesium</keyword>
<dbReference type="Gene3D" id="3.40.50.300">
    <property type="entry name" value="P-loop containing nucleotide triphosphate hydrolases"/>
    <property type="match status" value="1"/>
</dbReference>
<dbReference type="GO" id="GO:0046872">
    <property type="term" value="F:metal ion binding"/>
    <property type="evidence" value="ECO:0007669"/>
    <property type="project" value="UniProtKB-KW"/>
</dbReference>
<dbReference type="VEuPathDB" id="MicrosporidiaDB:THOM_0813"/>
<keyword evidence="6" id="KW-1185">Reference proteome</keyword>
<dbReference type="SUPFAM" id="SSF52540">
    <property type="entry name" value="P-loop containing nucleoside triphosphate hydrolases"/>
    <property type="match status" value="1"/>
</dbReference>
<evidence type="ECO:0000256" key="4">
    <source>
        <dbReference type="PIRSR" id="PIRSR606689-2"/>
    </source>
</evidence>
<feature type="binding site" evidence="3">
    <location>
        <begin position="37"/>
        <end position="44"/>
    </location>
    <ligand>
        <name>GTP</name>
        <dbReference type="ChEBI" id="CHEBI:37565"/>
    </ligand>
</feature>